<dbReference type="EMBL" id="FNUY01000007">
    <property type="protein sequence ID" value="SEG58900.1"/>
    <property type="molecule type" value="Genomic_DNA"/>
</dbReference>
<dbReference type="RefSeq" id="WP_146071379.1">
    <property type="nucleotide sequence ID" value="NZ_FNUY01000007.1"/>
</dbReference>
<sequence>MLNQAHTTRPAGRDIVANMADFIIRHNAGSGSVTRDDLLLDFTEAEIEAHFPAAKLRARNTSKAARQ</sequence>
<reference evidence="1 2" key="1">
    <citation type="submission" date="2016-10" db="EMBL/GenBank/DDBJ databases">
        <authorList>
            <person name="de Groot N.N."/>
        </authorList>
    </citation>
    <scope>NUCLEOTIDE SEQUENCE [LARGE SCALE GENOMIC DNA]</scope>
    <source>
        <strain evidence="1 2">DSM 26656</strain>
    </source>
</reference>
<accession>A0A1H6BE02</accession>
<organism evidence="1 2">
    <name type="scientific">Bosea lathyri</name>
    <dbReference type="NCBI Taxonomy" id="1036778"/>
    <lineage>
        <taxon>Bacteria</taxon>
        <taxon>Pseudomonadati</taxon>
        <taxon>Pseudomonadota</taxon>
        <taxon>Alphaproteobacteria</taxon>
        <taxon>Hyphomicrobiales</taxon>
        <taxon>Boseaceae</taxon>
        <taxon>Bosea</taxon>
    </lineage>
</organism>
<gene>
    <name evidence="1" type="ORF">SAMN04488115_107161</name>
</gene>
<dbReference type="OrthoDB" id="8163963at2"/>
<proteinExistence type="predicted"/>
<keyword evidence="2" id="KW-1185">Reference proteome</keyword>
<dbReference type="Proteomes" id="UP000236743">
    <property type="component" value="Unassembled WGS sequence"/>
</dbReference>
<name>A0A1H6BE02_9HYPH</name>
<protein>
    <submittedName>
        <fullName evidence="1">Uncharacterized protein</fullName>
    </submittedName>
</protein>
<dbReference type="AlphaFoldDB" id="A0A1H6BE02"/>
<evidence type="ECO:0000313" key="2">
    <source>
        <dbReference type="Proteomes" id="UP000236743"/>
    </source>
</evidence>
<evidence type="ECO:0000313" key="1">
    <source>
        <dbReference type="EMBL" id="SEG58900.1"/>
    </source>
</evidence>